<keyword evidence="12" id="KW-0413">Isomerase</keyword>
<comment type="subcellular location">
    <subcellularLocation>
        <location evidence="1">Membrane</location>
        <topology evidence="1">Multi-pass membrane protein</topology>
    </subcellularLocation>
</comment>
<evidence type="ECO:0000256" key="1">
    <source>
        <dbReference type="ARBA" id="ARBA00004141"/>
    </source>
</evidence>
<sequence>MEAHPYSPKDLTLHGFVPNFMSQTTILAIFAAASIVVFSLAWILPGKEYSKGDSRYAGRDSAVIAVEGITAVLEGPASLLAAYALATHEPYSDVLQVAISFGQLYGCLVYFITAILEGDNFAASSYHYYAYYVGANASWVVIPALITIRSWKRICQSFKAQYKRKSKTQ</sequence>
<keyword evidence="4 13" id="KW-0812">Transmembrane</keyword>
<evidence type="ECO:0000256" key="9">
    <source>
        <dbReference type="ARBA" id="ARBA00023136"/>
    </source>
</evidence>
<feature type="transmembrane region" description="Helical" evidence="14">
    <location>
        <begin position="128"/>
        <end position="151"/>
    </location>
</feature>
<dbReference type="EMBL" id="JAKOGI010000113">
    <property type="protein sequence ID" value="KAJ8443781.1"/>
    <property type="molecule type" value="Genomic_DNA"/>
</dbReference>
<evidence type="ECO:0000256" key="2">
    <source>
        <dbReference type="ARBA" id="ARBA00008337"/>
    </source>
</evidence>
<dbReference type="InterPro" id="IPR033118">
    <property type="entry name" value="EXPERA"/>
</dbReference>
<comment type="caution">
    <text evidence="16">The sequence shown here is derived from an EMBL/GenBank/DDBJ whole genome shotgun (WGS) entry which is preliminary data.</text>
</comment>
<dbReference type="PROSITE" id="PS51751">
    <property type="entry name" value="EXPERA"/>
    <property type="match status" value="1"/>
</dbReference>
<feature type="transmembrane region" description="Helical" evidence="14">
    <location>
        <begin position="97"/>
        <end position="116"/>
    </location>
</feature>
<keyword evidence="3" id="KW-0444">Lipid biosynthesis</keyword>
<dbReference type="Pfam" id="PF05241">
    <property type="entry name" value="EBP"/>
    <property type="match status" value="1"/>
</dbReference>
<evidence type="ECO:0000256" key="6">
    <source>
        <dbReference type="ARBA" id="ARBA00022989"/>
    </source>
</evidence>
<evidence type="ECO:0000256" key="5">
    <source>
        <dbReference type="ARBA" id="ARBA00022955"/>
    </source>
</evidence>
<evidence type="ECO:0000256" key="4">
    <source>
        <dbReference type="ARBA" id="ARBA00022692"/>
    </source>
</evidence>
<dbReference type="GO" id="GO:0005783">
    <property type="term" value="C:endoplasmic reticulum"/>
    <property type="evidence" value="ECO:0007669"/>
    <property type="project" value="TreeGrafter"/>
</dbReference>
<dbReference type="GO" id="GO:0047750">
    <property type="term" value="F:cholestenol delta-isomerase activity"/>
    <property type="evidence" value="ECO:0007669"/>
    <property type="project" value="InterPro"/>
</dbReference>
<dbReference type="PANTHER" id="PTHR14207">
    <property type="entry name" value="STEROL ISOMERASE"/>
    <property type="match status" value="1"/>
</dbReference>
<feature type="transmembrane region" description="Helical" evidence="14">
    <location>
        <begin position="64"/>
        <end position="85"/>
    </location>
</feature>
<evidence type="ECO:0000256" key="11">
    <source>
        <dbReference type="ARBA" id="ARBA00023221"/>
    </source>
</evidence>
<dbReference type="OrthoDB" id="58557at2759"/>
<proteinExistence type="inferred from homology"/>
<evidence type="ECO:0000256" key="14">
    <source>
        <dbReference type="SAM" id="Phobius"/>
    </source>
</evidence>
<name>A0A9Q1KJ62_9CARY</name>
<evidence type="ECO:0000313" key="16">
    <source>
        <dbReference type="EMBL" id="KAJ8443781.1"/>
    </source>
</evidence>
<dbReference type="AlphaFoldDB" id="A0A9Q1KJ62"/>
<protein>
    <recommendedName>
        <fullName evidence="15">EXPERA domain-containing protein</fullName>
    </recommendedName>
</protein>
<evidence type="ECO:0000259" key="15">
    <source>
        <dbReference type="PROSITE" id="PS51751"/>
    </source>
</evidence>
<dbReference type="GO" id="GO:0016126">
    <property type="term" value="P:sterol biosynthetic process"/>
    <property type="evidence" value="ECO:0007669"/>
    <property type="project" value="UniProtKB-KW"/>
</dbReference>
<comment type="similarity">
    <text evidence="2">Belongs to the EBP family.</text>
</comment>
<dbReference type="PANTHER" id="PTHR14207:SF0">
    <property type="entry name" value="3-BETA-HYDROXYSTEROID-DELTA(8),DELTA(7)-ISOMERASE"/>
    <property type="match status" value="1"/>
</dbReference>
<keyword evidence="5" id="KW-0752">Steroid biosynthesis</keyword>
<accession>A0A9Q1KJ62</accession>
<feature type="transmembrane region" description="Helical" evidence="14">
    <location>
        <begin position="20"/>
        <end position="44"/>
    </location>
</feature>
<dbReference type="GO" id="GO:0016020">
    <property type="term" value="C:membrane"/>
    <property type="evidence" value="ECO:0007669"/>
    <property type="project" value="UniProtKB-SubCell"/>
</dbReference>
<dbReference type="GO" id="GO:0004769">
    <property type="term" value="F:steroid Delta-isomerase activity"/>
    <property type="evidence" value="ECO:0007669"/>
    <property type="project" value="TreeGrafter"/>
</dbReference>
<evidence type="ECO:0000313" key="17">
    <source>
        <dbReference type="Proteomes" id="UP001153076"/>
    </source>
</evidence>
<keyword evidence="6 13" id="KW-1133">Transmembrane helix</keyword>
<dbReference type="InterPro" id="IPR007905">
    <property type="entry name" value="EBP"/>
</dbReference>
<evidence type="ECO:0000256" key="10">
    <source>
        <dbReference type="ARBA" id="ARBA00023166"/>
    </source>
</evidence>
<gene>
    <name evidence="16" type="ORF">Cgig2_029686</name>
</gene>
<evidence type="ECO:0000256" key="3">
    <source>
        <dbReference type="ARBA" id="ARBA00022516"/>
    </source>
</evidence>
<evidence type="ECO:0000256" key="7">
    <source>
        <dbReference type="ARBA" id="ARBA00023011"/>
    </source>
</evidence>
<evidence type="ECO:0000256" key="12">
    <source>
        <dbReference type="ARBA" id="ARBA00023235"/>
    </source>
</evidence>
<dbReference type="GO" id="GO:0000247">
    <property type="term" value="F:C-8 sterol isomerase activity"/>
    <property type="evidence" value="ECO:0007669"/>
    <property type="project" value="TreeGrafter"/>
</dbReference>
<keyword evidence="8" id="KW-0443">Lipid metabolism</keyword>
<dbReference type="Proteomes" id="UP001153076">
    <property type="component" value="Unassembled WGS sequence"/>
</dbReference>
<organism evidence="16 17">
    <name type="scientific">Carnegiea gigantea</name>
    <dbReference type="NCBI Taxonomy" id="171969"/>
    <lineage>
        <taxon>Eukaryota</taxon>
        <taxon>Viridiplantae</taxon>
        <taxon>Streptophyta</taxon>
        <taxon>Embryophyta</taxon>
        <taxon>Tracheophyta</taxon>
        <taxon>Spermatophyta</taxon>
        <taxon>Magnoliopsida</taxon>
        <taxon>eudicotyledons</taxon>
        <taxon>Gunneridae</taxon>
        <taxon>Pentapetalae</taxon>
        <taxon>Caryophyllales</taxon>
        <taxon>Cactineae</taxon>
        <taxon>Cactaceae</taxon>
        <taxon>Cactoideae</taxon>
        <taxon>Echinocereeae</taxon>
        <taxon>Carnegiea</taxon>
    </lineage>
</organism>
<keyword evidence="7" id="KW-0756">Sterol biosynthesis</keyword>
<evidence type="ECO:0000256" key="8">
    <source>
        <dbReference type="ARBA" id="ARBA00023098"/>
    </source>
</evidence>
<keyword evidence="9 13" id="KW-0472">Membrane</keyword>
<feature type="domain" description="EXPERA" evidence="15">
    <location>
        <begin position="9"/>
        <end position="147"/>
    </location>
</feature>
<evidence type="ECO:0000256" key="13">
    <source>
        <dbReference type="PROSITE-ProRule" id="PRU01087"/>
    </source>
</evidence>
<keyword evidence="11" id="KW-0753">Steroid metabolism</keyword>
<keyword evidence="17" id="KW-1185">Reference proteome</keyword>
<keyword evidence="10" id="KW-1207">Sterol metabolism</keyword>
<reference evidence="16" key="1">
    <citation type="submission" date="2022-04" db="EMBL/GenBank/DDBJ databases">
        <title>Carnegiea gigantea Genome sequencing and assembly v2.</title>
        <authorList>
            <person name="Copetti D."/>
            <person name="Sanderson M.J."/>
            <person name="Burquez A."/>
            <person name="Wojciechowski M.F."/>
        </authorList>
    </citation>
    <scope>NUCLEOTIDE SEQUENCE</scope>
    <source>
        <strain evidence="16">SGP5-SGP5p</strain>
        <tissue evidence="16">Aerial part</tissue>
    </source>
</reference>